<organism evidence="2 3">
    <name type="scientific">Candidatus Komeilibacteria bacterium CG11_big_fil_rev_8_21_14_0_20_36_20</name>
    <dbReference type="NCBI Taxonomy" id="1974477"/>
    <lineage>
        <taxon>Bacteria</taxon>
        <taxon>Candidatus Komeiliibacteriota</taxon>
    </lineage>
</organism>
<accession>A0A2H0NAZ9</accession>
<gene>
    <name evidence="2" type="ORF">COV55_05075</name>
</gene>
<comment type="caution">
    <text evidence="2">The sequence shown here is derived from an EMBL/GenBank/DDBJ whole genome shotgun (WGS) entry which is preliminary data.</text>
</comment>
<dbReference type="EMBL" id="PCWQ01000023">
    <property type="protein sequence ID" value="PIR06072.1"/>
    <property type="molecule type" value="Genomic_DNA"/>
</dbReference>
<dbReference type="AlphaFoldDB" id="A0A2H0NAZ9"/>
<proteinExistence type="predicted"/>
<dbReference type="Proteomes" id="UP000230564">
    <property type="component" value="Unassembled WGS sequence"/>
</dbReference>
<dbReference type="Pfam" id="PF24722">
    <property type="entry name" value="DUF7674"/>
    <property type="match status" value="1"/>
</dbReference>
<name>A0A2H0NAZ9_9BACT</name>
<protein>
    <recommendedName>
        <fullName evidence="1">DUF7674 domain-containing protein</fullName>
    </recommendedName>
</protein>
<reference evidence="2 3" key="1">
    <citation type="submission" date="2017-09" db="EMBL/GenBank/DDBJ databases">
        <title>Depth-based differentiation of microbial function through sediment-hosted aquifers and enrichment of novel symbionts in the deep terrestrial subsurface.</title>
        <authorList>
            <person name="Probst A.J."/>
            <person name="Ladd B."/>
            <person name="Jarett J.K."/>
            <person name="Geller-Mcgrath D.E."/>
            <person name="Sieber C.M."/>
            <person name="Emerson J.B."/>
            <person name="Anantharaman K."/>
            <person name="Thomas B.C."/>
            <person name="Malmstrom R."/>
            <person name="Stieglmeier M."/>
            <person name="Klingl A."/>
            <person name="Woyke T."/>
            <person name="Ryan C.M."/>
            <person name="Banfield J.F."/>
        </authorList>
    </citation>
    <scope>NUCLEOTIDE SEQUENCE [LARGE SCALE GENOMIC DNA]</scope>
    <source>
        <strain evidence="2">CG11_big_fil_rev_8_21_14_0_20_36_20</strain>
    </source>
</reference>
<dbReference type="InterPro" id="IPR056091">
    <property type="entry name" value="DUF7674"/>
</dbReference>
<evidence type="ECO:0000259" key="1">
    <source>
        <dbReference type="Pfam" id="PF24722"/>
    </source>
</evidence>
<evidence type="ECO:0000313" key="2">
    <source>
        <dbReference type="EMBL" id="PIR06072.1"/>
    </source>
</evidence>
<evidence type="ECO:0000313" key="3">
    <source>
        <dbReference type="Proteomes" id="UP000230564"/>
    </source>
</evidence>
<sequence length="141" mass="16698">MKLTYKNVLEELKTSIPELYKHPDYDEIAPDYSGNLPYVVFSYLQMFYKESFNNRDIETVKKIADFLERVSSVKDNDLKSLLMFGFMEVFYGNYDDFDKDMLDYFGENTKQVLIDTVEHNSKIGMEDKDKAYQLFGDKLKK</sequence>
<feature type="domain" description="DUF7674" evidence="1">
    <location>
        <begin position="10"/>
        <end position="115"/>
    </location>
</feature>